<keyword evidence="7" id="KW-0496">Mitochondrion</keyword>
<dbReference type="InterPro" id="IPR006808">
    <property type="entry name" value="ATP_synth_F0_gsu_mt"/>
</dbReference>
<dbReference type="OMA" id="CAQAYLN"/>
<dbReference type="GO" id="GO:0015078">
    <property type="term" value="F:proton transmembrane transporter activity"/>
    <property type="evidence" value="ECO:0007669"/>
    <property type="project" value="InterPro"/>
</dbReference>
<organism evidence="11 12">
    <name type="scientific">Candida albicans</name>
    <name type="common">Yeast</name>
    <dbReference type="NCBI Taxonomy" id="5476"/>
    <lineage>
        <taxon>Eukaryota</taxon>
        <taxon>Fungi</taxon>
        <taxon>Dikarya</taxon>
        <taxon>Ascomycota</taxon>
        <taxon>Saccharomycotina</taxon>
        <taxon>Pichiomycetes</taxon>
        <taxon>Debaryomycetaceae</taxon>
        <taxon>Candida/Lodderomyces clade</taxon>
        <taxon>Candida</taxon>
    </lineage>
</organism>
<keyword evidence="3" id="KW-0813">Transport</keyword>
<sequence length="114" mass="12632">MSSVITSIVTKTTGLANCAVYWAKVGAELSKAVYKGEGLKPPSSKEFELVYKNALKFIKTPSEQQKFLEQAKNFKPTKECAYKAGIYGIQLLAFFSVGEVIGRRQLTPYVPSHH</sequence>
<evidence type="ECO:0000256" key="9">
    <source>
        <dbReference type="ARBA" id="ARBA00023310"/>
    </source>
</evidence>
<evidence type="ECO:0000256" key="4">
    <source>
        <dbReference type="ARBA" id="ARBA00022547"/>
    </source>
</evidence>
<evidence type="ECO:0000256" key="5">
    <source>
        <dbReference type="ARBA" id="ARBA00022781"/>
    </source>
</evidence>
<evidence type="ECO:0000313" key="12">
    <source>
        <dbReference type="Proteomes" id="UP000536275"/>
    </source>
</evidence>
<evidence type="ECO:0000256" key="6">
    <source>
        <dbReference type="ARBA" id="ARBA00023065"/>
    </source>
</evidence>
<dbReference type="GO" id="GO:0045259">
    <property type="term" value="C:proton-transporting ATP synthase complex"/>
    <property type="evidence" value="ECO:0007669"/>
    <property type="project" value="UniProtKB-KW"/>
</dbReference>
<keyword evidence="9" id="KW-0066">ATP synthesis</keyword>
<keyword evidence="6" id="KW-0406">Ion transport</keyword>
<proteinExistence type="inferred from homology"/>
<keyword evidence="5" id="KW-0375">Hydrogen ion transport</keyword>
<evidence type="ECO:0000256" key="3">
    <source>
        <dbReference type="ARBA" id="ARBA00022448"/>
    </source>
</evidence>
<dbReference type="GO" id="GO:0015986">
    <property type="term" value="P:proton motive force-driven ATP synthesis"/>
    <property type="evidence" value="ECO:0007669"/>
    <property type="project" value="InterPro"/>
</dbReference>
<accession>A0A8H6F317</accession>
<gene>
    <name evidence="11" type="ORF">FOB64_003082</name>
    <name evidence="10" type="ORF">FOB64_003353</name>
</gene>
<dbReference type="AlphaFoldDB" id="A0A8H6F317"/>
<dbReference type="SMR" id="A0A8H6F317"/>
<comment type="subcellular location">
    <subcellularLocation>
        <location evidence="1">Mitochondrion membrane</location>
    </subcellularLocation>
</comment>
<protein>
    <submittedName>
        <fullName evidence="11">Mitochondrial ATP synthase g subunit family protein</fullName>
    </submittedName>
</protein>
<keyword evidence="8" id="KW-0472">Membrane</keyword>
<dbReference type="EMBL" id="JABWAD010000042">
    <property type="protein sequence ID" value="KAF6069250.1"/>
    <property type="molecule type" value="Genomic_DNA"/>
</dbReference>
<evidence type="ECO:0000256" key="1">
    <source>
        <dbReference type="ARBA" id="ARBA00004325"/>
    </source>
</evidence>
<evidence type="ECO:0000256" key="8">
    <source>
        <dbReference type="ARBA" id="ARBA00023136"/>
    </source>
</evidence>
<evidence type="ECO:0000256" key="2">
    <source>
        <dbReference type="ARBA" id="ARBA00005699"/>
    </source>
</evidence>
<name>A0A8H6F317_CANAX</name>
<dbReference type="Pfam" id="PF04718">
    <property type="entry name" value="ATP-synt_G"/>
    <property type="match status" value="1"/>
</dbReference>
<dbReference type="Proteomes" id="UP000536275">
    <property type="component" value="Unassembled WGS sequence"/>
</dbReference>
<dbReference type="EMBL" id="JABWAD010000037">
    <property type="protein sequence ID" value="KAF6069433.1"/>
    <property type="molecule type" value="Genomic_DNA"/>
</dbReference>
<dbReference type="GO" id="GO:0031966">
    <property type="term" value="C:mitochondrial membrane"/>
    <property type="evidence" value="ECO:0007669"/>
    <property type="project" value="UniProtKB-SubCell"/>
</dbReference>
<evidence type="ECO:0000313" key="11">
    <source>
        <dbReference type="EMBL" id="KAF6069433.1"/>
    </source>
</evidence>
<comment type="similarity">
    <text evidence="2">Belongs to the ATPase g subunit family.</text>
</comment>
<reference evidence="11 12" key="1">
    <citation type="submission" date="2020-03" db="EMBL/GenBank/DDBJ databases">
        <title>FDA dAtabase for Regulatory Grade micrObial Sequences (FDA-ARGOS): Supporting development and validation of Infectious Disease Dx tests.</title>
        <authorList>
            <person name="Campos J."/>
            <person name="Goldberg B."/>
            <person name="Tallon L."/>
            <person name="Sadzewicz L."/>
            <person name="Vavikolanu K."/>
            <person name="Mehta A."/>
            <person name="Aluvathingal J."/>
            <person name="Nadendla S."/>
            <person name="Nandy P."/>
            <person name="Geyer C."/>
            <person name="Yan Y."/>
            <person name="Sichtig H."/>
        </authorList>
    </citation>
    <scope>NUCLEOTIDE SEQUENCE [LARGE SCALE GENOMIC DNA]</scope>
    <source>
        <strain evidence="11 12">FDAARGOS_656</strain>
    </source>
</reference>
<keyword evidence="4" id="KW-0138">CF(0)</keyword>
<comment type="caution">
    <text evidence="11">The sequence shown here is derived from an EMBL/GenBank/DDBJ whole genome shotgun (WGS) entry which is preliminary data.</text>
</comment>
<evidence type="ECO:0000313" key="10">
    <source>
        <dbReference type="EMBL" id="KAF6069250.1"/>
    </source>
</evidence>
<evidence type="ECO:0000256" key="7">
    <source>
        <dbReference type="ARBA" id="ARBA00023128"/>
    </source>
</evidence>